<dbReference type="Proteomes" id="UP001164746">
    <property type="component" value="Chromosome 10"/>
</dbReference>
<reference evidence="2" key="1">
    <citation type="submission" date="2022-11" db="EMBL/GenBank/DDBJ databases">
        <title>Centuries of genome instability and evolution in soft-shell clam transmissible cancer (bioRxiv).</title>
        <authorList>
            <person name="Hart S.F.M."/>
            <person name="Yonemitsu M.A."/>
            <person name="Giersch R.M."/>
            <person name="Beal B.F."/>
            <person name="Arriagada G."/>
            <person name="Davis B.W."/>
            <person name="Ostrander E.A."/>
            <person name="Goff S.P."/>
            <person name="Metzger M.J."/>
        </authorList>
    </citation>
    <scope>NUCLEOTIDE SEQUENCE</scope>
    <source>
        <strain evidence="2">MELC-2E11</strain>
        <tissue evidence="2">Siphon/mantle</tissue>
    </source>
</reference>
<sequence>MERKQLFPNTGFSADHTSGWNATHKLAKEAGVKRLDLVNATKQRHRISTLYCALEIPEKERQYFYKHMGHTKKVNWGTYQYPLPIMEITKVGKHLQDIDKGTMKHTNSSHSLSNEHILAHQPANEDDQSEAADKDSRSDELMLANQSADEDDQSESADKDSRSDEHMRAHQPADEDDQSEPADNAKNSDANTYKGAHLLKD</sequence>
<protein>
    <submittedName>
        <fullName evidence="2">Uncharacterized protein</fullName>
    </submittedName>
</protein>
<dbReference type="EMBL" id="CP111021">
    <property type="protein sequence ID" value="WAR17865.1"/>
    <property type="molecule type" value="Genomic_DNA"/>
</dbReference>
<feature type="compositionally biased region" description="Basic and acidic residues" evidence="1">
    <location>
        <begin position="131"/>
        <end position="140"/>
    </location>
</feature>
<accession>A0ABY7F6U6</accession>
<feature type="compositionally biased region" description="Basic and acidic residues" evidence="1">
    <location>
        <begin position="156"/>
        <end position="173"/>
    </location>
</feature>
<keyword evidence="3" id="KW-1185">Reference proteome</keyword>
<evidence type="ECO:0000313" key="3">
    <source>
        <dbReference type="Proteomes" id="UP001164746"/>
    </source>
</evidence>
<dbReference type="PANTHER" id="PTHR33480">
    <property type="entry name" value="SET DOMAIN-CONTAINING PROTEIN-RELATED"/>
    <property type="match status" value="1"/>
</dbReference>
<feature type="region of interest" description="Disordered" evidence="1">
    <location>
        <begin position="121"/>
        <end position="201"/>
    </location>
</feature>
<dbReference type="PANTHER" id="PTHR33480:SF1">
    <property type="entry name" value="TYR RECOMBINASE DOMAIN-CONTAINING PROTEIN"/>
    <property type="match status" value="1"/>
</dbReference>
<evidence type="ECO:0000256" key="1">
    <source>
        <dbReference type="SAM" id="MobiDB-lite"/>
    </source>
</evidence>
<name>A0ABY7F6U6_MYAAR</name>
<gene>
    <name evidence="2" type="ORF">MAR_032459</name>
</gene>
<organism evidence="2 3">
    <name type="scientific">Mya arenaria</name>
    <name type="common">Soft-shell clam</name>
    <dbReference type="NCBI Taxonomy" id="6604"/>
    <lineage>
        <taxon>Eukaryota</taxon>
        <taxon>Metazoa</taxon>
        <taxon>Spiralia</taxon>
        <taxon>Lophotrochozoa</taxon>
        <taxon>Mollusca</taxon>
        <taxon>Bivalvia</taxon>
        <taxon>Autobranchia</taxon>
        <taxon>Heteroconchia</taxon>
        <taxon>Euheterodonta</taxon>
        <taxon>Imparidentia</taxon>
        <taxon>Neoheterodontei</taxon>
        <taxon>Myida</taxon>
        <taxon>Myoidea</taxon>
        <taxon>Myidae</taxon>
        <taxon>Mya</taxon>
    </lineage>
</organism>
<evidence type="ECO:0000313" key="2">
    <source>
        <dbReference type="EMBL" id="WAR17865.1"/>
    </source>
</evidence>
<proteinExistence type="predicted"/>